<protein>
    <submittedName>
        <fullName evidence="1">ATP-dependent helicase HrpA</fullName>
    </submittedName>
</protein>
<proteinExistence type="predicted"/>
<evidence type="ECO:0000313" key="2">
    <source>
        <dbReference type="Proteomes" id="UP000004471"/>
    </source>
</evidence>
<reference evidence="1 2" key="1">
    <citation type="journal article" date="2011" name="PLoS Pathog.">
        <title>Dynamic evolution of pathogenicity revealed by sequencing and comparative genomics of 19 Pseudomonas syringae isolates.</title>
        <authorList>
            <person name="Baltrus D.A."/>
            <person name="Nishimura M.T."/>
            <person name="Romanchuk A."/>
            <person name="Chang J.H."/>
            <person name="Mukhtar M.S."/>
            <person name="Cherkis K."/>
            <person name="Roach J."/>
            <person name="Grant S.R."/>
            <person name="Jones C.D."/>
            <person name="Dangl J.L."/>
        </authorList>
    </citation>
    <scope>NUCLEOTIDE SEQUENCE [LARGE SCALE GENOMIC DNA]</scope>
    <source>
        <strain evidence="2">M301072PT</strain>
    </source>
</reference>
<keyword evidence="1" id="KW-0347">Helicase</keyword>
<evidence type="ECO:0000313" key="1">
    <source>
        <dbReference type="EMBL" id="EGH28427.1"/>
    </source>
</evidence>
<dbReference type="GO" id="GO:0004386">
    <property type="term" value="F:helicase activity"/>
    <property type="evidence" value="ECO:0007669"/>
    <property type="project" value="UniProtKB-KW"/>
</dbReference>
<keyword evidence="1" id="KW-0067">ATP-binding</keyword>
<sequence length="55" mass="6523">MKKDPARLMTDESPSIDQLLKNLDQAMISERHRLRRQLHDLRKKPDEAKLAQWVA</sequence>
<dbReference type="HOGENOM" id="CLU_3037233_0_0_6"/>
<dbReference type="AlphaFoldDB" id="F3FDZ1"/>
<accession>F3FDZ1</accession>
<keyword evidence="1" id="KW-0378">Hydrolase</keyword>
<dbReference type="EMBL" id="AEAH01000215">
    <property type="protein sequence ID" value="EGH28427.1"/>
    <property type="molecule type" value="Genomic_DNA"/>
</dbReference>
<gene>
    <name evidence="1" type="ORF">PSYJA_05274</name>
</gene>
<feature type="non-terminal residue" evidence="1">
    <location>
        <position position="55"/>
    </location>
</feature>
<comment type="caution">
    <text evidence="1">The sequence shown here is derived from an EMBL/GenBank/DDBJ whole genome shotgun (WGS) entry which is preliminary data.</text>
</comment>
<keyword evidence="1" id="KW-0547">Nucleotide-binding</keyword>
<organism evidence="1 2">
    <name type="scientific">Pseudomonas syringae pv. japonica str. M301072</name>
    <dbReference type="NCBI Taxonomy" id="629262"/>
    <lineage>
        <taxon>Bacteria</taxon>
        <taxon>Pseudomonadati</taxon>
        <taxon>Pseudomonadota</taxon>
        <taxon>Gammaproteobacteria</taxon>
        <taxon>Pseudomonadales</taxon>
        <taxon>Pseudomonadaceae</taxon>
        <taxon>Pseudomonas</taxon>
        <taxon>Pseudomonas syringae</taxon>
    </lineage>
</organism>
<name>F3FDZ1_PSESX</name>
<dbReference type="Proteomes" id="UP000004471">
    <property type="component" value="Unassembled WGS sequence"/>
</dbReference>